<sequence length="190" mass="21626">MDSNDEINNQTSSEDEHFDIAIPFTVQPKTLLISEIEPGNRYELVCTTYSGLTRYRLKDVVTCTRFLSQANNAVLIPFKQIEIPRIPLILITYRVGSLLNAQPKTLLISEIEAGNRYELVCTTYSGLTRYRLEDVVTCTRFLSQANNAVLIPFKQIEIPRIPLILITYRVGSLLNVTGENTTEQYMMDTL</sequence>
<evidence type="ECO:0000313" key="3">
    <source>
        <dbReference type="Proteomes" id="UP000663864"/>
    </source>
</evidence>
<name>A0A815EB96_9BILA</name>
<dbReference type="Pfam" id="PF23571">
    <property type="entry name" value="GH3_M"/>
    <property type="match status" value="2"/>
</dbReference>
<organism evidence="2 3">
    <name type="scientific">Rotaria sordida</name>
    <dbReference type="NCBI Taxonomy" id="392033"/>
    <lineage>
        <taxon>Eukaryota</taxon>
        <taxon>Metazoa</taxon>
        <taxon>Spiralia</taxon>
        <taxon>Gnathifera</taxon>
        <taxon>Rotifera</taxon>
        <taxon>Eurotatoria</taxon>
        <taxon>Bdelloidea</taxon>
        <taxon>Philodinida</taxon>
        <taxon>Philodinidae</taxon>
        <taxon>Rotaria</taxon>
    </lineage>
</organism>
<dbReference type="GO" id="GO:0005737">
    <property type="term" value="C:cytoplasm"/>
    <property type="evidence" value="ECO:0007669"/>
    <property type="project" value="TreeGrafter"/>
</dbReference>
<evidence type="ECO:0000259" key="1">
    <source>
        <dbReference type="Pfam" id="PF23571"/>
    </source>
</evidence>
<dbReference type="PANTHER" id="PTHR31901:SF9">
    <property type="entry name" value="GH3 DOMAIN-CONTAINING PROTEIN"/>
    <property type="match status" value="1"/>
</dbReference>
<dbReference type="AlphaFoldDB" id="A0A815EB96"/>
<reference evidence="2" key="1">
    <citation type="submission" date="2021-02" db="EMBL/GenBank/DDBJ databases">
        <authorList>
            <person name="Nowell W R."/>
        </authorList>
    </citation>
    <scope>NUCLEOTIDE SEQUENCE</scope>
</reference>
<dbReference type="PANTHER" id="PTHR31901">
    <property type="entry name" value="GH3 DOMAIN-CONTAINING PROTEIN"/>
    <property type="match status" value="1"/>
</dbReference>
<feature type="domain" description="GH3 middle" evidence="1">
    <location>
        <begin position="101"/>
        <end position="145"/>
    </location>
</feature>
<dbReference type="Proteomes" id="UP000663864">
    <property type="component" value="Unassembled WGS sequence"/>
</dbReference>
<comment type="caution">
    <text evidence="2">The sequence shown here is derived from an EMBL/GenBank/DDBJ whole genome shotgun (WGS) entry which is preliminary data.</text>
</comment>
<dbReference type="InterPro" id="IPR004993">
    <property type="entry name" value="GH3"/>
</dbReference>
<evidence type="ECO:0000313" key="2">
    <source>
        <dbReference type="EMBL" id="CAF1309122.1"/>
    </source>
</evidence>
<dbReference type="GO" id="GO:0016881">
    <property type="term" value="F:acid-amino acid ligase activity"/>
    <property type="evidence" value="ECO:0007669"/>
    <property type="project" value="TreeGrafter"/>
</dbReference>
<proteinExistence type="predicted"/>
<feature type="domain" description="GH3 middle" evidence="1">
    <location>
        <begin position="26"/>
        <end position="70"/>
    </location>
</feature>
<gene>
    <name evidence="2" type="ORF">ZHD862_LOCUS28389</name>
</gene>
<dbReference type="EMBL" id="CAJNOT010002358">
    <property type="protein sequence ID" value="CAF1309122.1"/>
    <property type="molecule type" value="Genomic_DNA"/>
</dbReference>
<dbReference type="InterPro" id="IPR055377">
    <property type="entry name" value="GH3_M"/>
</dbReference>
<protein>
    <recommendedName>
        <fullName evidence="1">GH3 middle domain-containing protein</fullName>
    </recommendedName>
</protein>
<accession>A0A815EB96</accession>